<dbReference type="FunFam" id="2.30.29.30:FF:000262">
    <property type="entry name" value="Disabled, isoform F"/>
    <property type="match status" value="1"/>
</dbReference>
<dbReference type="VEuPathDB" id="VectorBase:GPPI043973"/>
<feature type="domain" description="PID" evidence="7">
    <location>
        <begin position="60"/>
        <end position="191"/>
    </location>
</feature>
<feature type="compositionally biased region" description="Polar residues" evidence="6">
    <location>
        <begin position="2238"/>
        <end position="2261"/>
    </location>
</feature>
<feature type="region of interest" description="Disordered" evidence="6">
    <location>
        <begin position="1603"/>
        <end position="1625"/>
    </location>
</feature>
<evidence type="ECO:0000256" key="3">
    <source>
        <dbReference type="ARBA" id="ARBA00022490"/>
    </source>
</evidence>
<dbReference type="CDD" id="cd01215">
    <property type="entry name" value="PTB_Dab"/>
    <property type="match status" value="1"/>
</dbReference>
<dbReference type="GO" id="GO:0030154">
    <property type="term" value="P:cell differentiation"/>
    <property type="evidence" value="ECO:0007669"/>
    <property type="project" value="UniProtKB-KW"/>
</dbReference>
<evidence type="ECO:0000259" key="7">
    <source>
        <dbReference type="PROSITE" id="PS01179"/>
    </source>
</evidence>
<dbReference type="InterPro" id="IPR011993">
    <property type="entry name" value="PH-like_dom_sf"/>
</dbReference>
<evidence type="ECO:0000256" key="5">
    <source>
        <dbReference type="ARBA" id="ARBA00022782"/>
    </source>
</evidence>
<comment type="subcellular location">
    <subcellularLocation>
        <location evidence="1">Cytoplasm</location>
    </subcellularLocation>
</comment>
<feature type="compositionally biased region" description="Polar residues" evidence="6">
    <location>
        <begin position="1056"/>
        <end position="1072"/>
    </location>
</feature>
<protein>
    <recommendedName>
        <fullName evidence="7">PID domain-containing protein</fullName>
    </recommendedName>
</protein>
<evidence type="ECO:0000313" key="8">
    <source>
        <dbReference type="EnsemblMetazoa" id="GPPI043973-PA"/>
    </source>
</evidence>
<feature type="compositionally biased region" description="Low complexity" evidence="6">
    <location>
        <begin position="2197"/>
        <end position="2206"/>
    </location>
</feature>
<dbReference type="Pfam" id="PF00640">
    <property type="entry name" value="PID"/>
    <property type="match status" value="1"/>
</dbReference>
<feature type="compositionally biased region" description="Basic and acidic residues" evidence="6">
    <location>
        <begin position="2025"/>
        <end position="2042"/>
    </location>
</feature>
<dbReference type="Proteomes" id="UP000092460">
    <property type="component" value="Unassembled WGS sequence"/>
</dbReference>
<feature type="compositionally biased region" description="Acidic residues" evidence="6">
    <location>
        <begin position="2132"/>
        <end position="2160"/>
    </location>
</feature>
<keyword evidence="2" id="KW-0217">Developmental protein</keyword>
<dbReference type="Gene3D" id="2.30.29.30">
    <property type="entry name" value="Pleckstrin-homology domain (PH domain)/Phosphotyrosine-binding domain (PTB)"/>
    <property type="match status" value="1"/>
</dbReference>
<feature type="region of interest" description="Disordered" evidence="6">
    <location>
        <begin position="1989"/>
        <end position="2080"/>
    </location>
</feature>
<feature type="compositionally biased region" description="Polar residues" evidence="6">
    <location>
        <begin position="1608"/>
        <end position="1625"/>
    </location>
</feature>
<evidence type="ECO:0000256" key="1">
    <source>
        <dbReference type="ARBA" id="ARBA00004496"/>
    </source>
</evidence>
<dbReference type="PANTHER" id="PTHR47695">
    <property type="entry name" value="PID DOMAIN-CONTAINING PROTEIN"/>
    <property type="match status" value="1"/>
</dbReference>
<accession>A0A1B0BY39</accession>
<feature type="region of interest" description="Disordered" evidence="6">
    <location>
        <begin position="997"/>
        <end position="1072"/>
    </location>
</feature>
<keyword evidence="5" id="KW-0221">Differentiation</keyword>
<reference evidence="9" key="1">
    <citation type="submission" date="2015-01" db="EMBL/GenBank/DDBJ databases">
        <authorList>
            <person name="Aksoy S."/>
            <person name="Warren W."/>
            <person name="Wilson R.K."/>
        </authorList>
    </citation>
    <scope>NUCLEOTIDE SEQUENCE [LARGE SCALE GENOMIC DNA]</scope>
    <source>
        <strain evidence="9">IAEA</strain>
    </source>
</reference>
<dbReference type="EnsemblMetazoa" id="GPPI043973-RA">
    <property type="protein sequence ID" value="GPPI043973-PA"/>
    <property type="gene ID" value="GPPI043973"/>
</dbReference>
<feature type="region of interest" description="Disordered" evidence="6">
    <location>
        <begin position="366"/>
        <end position="393"/>
    </location>
</feature>
<dbReference type="PROSITE" id="PS01179">
    <property type="entry name" value="PID"/>
    <property type="match status" value="1"/>
</dbReference>
<dbReference type="InterPro" id="IPR006020">
    <property type="entry name" value="PTB/PI_dom"/>
</dbReference>
<feature type="region of interest" description="Disordered" evidence="6">
    <location>
        <begin position="750"/>
        <end position="779"/>
    </location>
</feature>
<dbReference type="PANTHER" id="PTHR47695:SF3">
    <property type="entry name" value="PID DOMAIN-CONTAINING PROTEIN"/>
    <property type="match status" value="1"/>
</dbReference>
<keyword evidence="4" id="KW-0597">Phosphoprotein</keyword>
<feature type="compositionally biased region" description="Acidic residues" evidence="6">
    <location>
        <begin position="1429"/>
        <end position="1438"/>
    </location>
</feature>
<keyword evidence="9" id="KW-1185">Reference proteome</keyword>
<organism evidence="8 9">
    <name type="scientific">Glossina palpalis gambiensis</name>
    <dbReference type="NCBI Taxonomy" id="67801"/>
    <lineage>
        <taxon>Eukaryota</taxon>
        <taxon>Metazoa</taxon>
        <taxon>Ecdysozoa</taxon>
        <taxon>Arthropoda</taxon>
        <taxon>Hexapoda</taxon>
        <taxon>Insecta</taxon>
        <taxon>Pterygota</taxon>
        <taxon>Neoptera</taxon>
        <taxon>Endopterygota</taxon>
        <taxon>Diptera</taxon>
        <taxon>Brachycera</taxon>
        <taxon>Muscomorpha</taxon>
        <taxon>Hippoboscoidea</taxon>
        <taxon>Glossinidae</taxon>
        <taxon>Glossina</taxon>
    </lineage>
</organism>
<feature type="region of interest" description="Disordered" evidence="6">
    <location>
        <begin position="1422"/>
        <end position="1511"/>
    </location>
</feature>
<feature type="region of interest" description="Disordered" evidence="6">
    <location>
        <begin position="894"/>
        <end position="951"/>
    </location>
</feature>
<feature type="compositionally biased region" description="Basic and acidic residues" evidence="6">
    <location>
        <begin position="2161"/>
        <end position="2184"/>
    </location>
</feature>
<feature type="compositionally biased region" description="Polar residues" evidence="6">
    <location>
        <begin position="2287"/>
        <end position="2305"/>
    </location>
</feature>
<keyword evidence="3" id="KW-0963">Cytoplasm</keyword>
<feature type="compositionally biased region" description="Polar residues" evidence="6">
    <location>
        <begin position="1034"/>
        <end position="1045"/>
    </location>
</feature>
<evidence type="ECO:0000313" key="9">
    <source>
        <dbReference type="Proteomes" id="UP000092460"/>
    </source>
</evidence>
<feature type="region of interest" description="Disordered" evidence="6">
    <location>
        <begin position="307"/>
        <end position="330"/>
    </location>
</feature>
<dbReference type="EMBL" id="JXJN01022482">
    <property type="status" value="NOT_ANNOTATED_CDS"/>
    <property type="molecule type" value="Genomic_DNA"/>
</dbReference>
<evidence type="ECO:0000256" key="4">
    <source>
        <dbReference type="ARBA" id="ARBA00022553"/>
    </source>
</evidence>
<feature type="region of interest" description="Disordered" evidence="6">
    <location>
        <begin position="2335"/>
        <end position="2361"/>
    </location>
</feature>
<feature type="compositionally biased region" description="Polar residues" evidence="6">
    <location>
        <begin position="378"/>
        <end position="393"/>
    </location>
</feature>
<feature type="compositionally biased region" description="Low complexity" evidence="6">
    <location>
        <begin position="366"/>
        <end position="377"/>
    </location>
</feature>
<evidence type="ECO:0000256" key="6">
    <source>
        <dbReference type="SAM" id="MobiDB-lite"/>
    </source>
</evidence>
<dbReference type="STRING" id="67801.A0A1B0BY39"/>
<feature type="region of interest" description="Disordered" evidence="6">
    <location>
        <begin position="1951"/>
        <end position="1973"/>
    </location>
</feature>
<dbReference type="SMART" id="SM00462">
    <property type="entry name" value="PTB"/>
    <property type="match status" value="1"/>
</dbReference>
<proteinExistence type="predicted"/>
<sequence>MVKSLVSKLSSASIANTFNGNHGKSAYAIGGETVSSAAGPATVNGDHYQKYRNDPGRFFGDGVQFKAKLIGILEVGEARGDRMCQEALQDLKMAIRAAGEHKQRITIHVTIDGLRLRDEKTGDSLYHHPVHKISFIAQDMTDTRAFGYIFGSPDSGHRFFGIKTDKAASQVVLAMRDLFQVVFELKKKEIELARQQIQSKTLHHDHQQQLSSLSSLRSVTATASGAAGVNSGQNDLSAGLTNISSGGVLGSSLGGVTTNTATLNRLNVNIDNKGAAKELSPESVADLVDLEQELSSLQRGITQMERITPNDTPPAIAGSGIKNNSVSVNDDPFGDSFTTYSLLPPPEPGRSRSKANNKAIDMGVTTSAASNSTTTPAQGQPRSSPTLNAQNLPSLDDEDCWLRELDTQNDVFDTSKTTLPGLMGITTWTGNVMAPLAASETSLTTPTQQLYAAIGSAPTSTDVVTELTPNMTTVNTAATRTETNNVTNSSSLTDLFQTTSGLCEANQTISSTQIKSDAFTDLDPLGTGRTRPYVDKKYFFQELKNPPKKVLKDLTGSVNGIEINSTTNITSTSTTITITALKTEEKLFTDMHSENKLKFSDLDLKSTQSNLMSSSNCVTAITTTATTTNNFLPSSSGINGTNGMTQASITSTAIASNCVSTALSSCVSNSTLICTCPTVTSTSLTNTSANRFTNTVPSGLLTQTENNSAGASIANSQPLVKFSSTFSNTPLTQTNALRFARYPLEPVNGSSNTADQVMLPRDTDPFSPTRKKSDPFEEGGEIFSKLDPFEFEFNTSEEVGEENLKKSFASTAACIEGGEQSSSDVFSGHLQVNLPPESGIQAMTVTSTIRSRPNASAIVPPLSSANATSSVFKQQTVDVLSSISNKKIPHLFGQSSRFSKRDSNSINMRRLQESDSLSENEAAPEPPPRPDSSSYAEPPPLPPKKQFNDIIIKPRTPLSQTSLNNGYEFINANGSGSKLVTGTRSSASIIVEVPPIPLPSRKVGRSEGNYPGPGRPRKPGHSEDDYLTPLGTHVNPSGSQGNSNLDVPPLLPPPTQVSSRARTQRQYSLHQTKAQDIYENKNEILQQQQQQQQQQKQQQQPVTAATIQQTIVPDITLSQLLTLSIDELSAKLNVPISKLSTMTLVELTSYLSEFLEKSKPKTLHESKLDHIPTIETSVEQTPSIFKINFDQEATFVAKFDDTFGENLVLQTNHASFEANFAQFDKMNMESAIEEICQTPAVPPADRYAVFREIIDQELQQQKQDTNLIGDLVLSGDQSSDVDADNLNHVQFQMQFPSGGSESSIIRQDILSGELVDVNPLPAKIDTKITEVVAQAKDRYAALRDIILVENLFEKPLQRPGESLCVESKSPAPSSTGFNDDDDDFNNEDHDLRQLMDGGAVLESCAQQQRMGLVDSRGLLVEPSSSALTVDDEDDEEEAERGSRTRTEINEEGEEDVGCASSADSHEKDSKEILPTGKYEQLPNSTQQMEQVDEKAGKTEENPKISITQSQTEPCTENKLLTVASVATSSLSGSKDDLEIDALMHRAISNLSLDSRERNSPANSTTQSLPAIPAENTTATTATTTMTPQHFNDVSTSPIQMHRSPLPIQASSGTSANKSLQSKQISPLPTQLTAVSQLIDTATKEIEADTLAKVSVDSWATFDTPQDQPSIDRRSRPAVKSLAKSTNFLHLPPPPAPASNTSQNDTAGESPCSSDPRDEAWHKRSGGNVSSGHHSAATPGGSRRWHKKERQHTSSSSRDLSWDDEQGPVSQEYLQSKRPPASVGGSILNTDRHAYHTRYIKRMNSCDEDYDYEEEFSGNRRDQRKFKTTLSRSRDNFELDSPAWYHHGTLPHHTWSSQDIEQARGRAYERNLYGLSIYDKRGIPLPPPPLMSTASHDRRSNIGYEKRNKFYRNEHARNSNSDFDDFGDVLPYRDSNADSFEKLKMPRRPDYENIFDEGRHTPPSMGGGFKSQRPVDMYLYDRDRKSFDRESIESFESSTAPRRRRRSFGSSAGGGGPTPDSYGSFEVRDEYRDHRYMSSEKTRSLRKTVKGSRISGDIDYEQDSDRDQRPSRSHIITPAAGGPGSVMIAYYYRKKQRPRNKAAQCTVTGGRYRDNTSTSGTRPGSYDYITCGDDIDDDVEDYVDEEEEEEGMEDDDDEMPTDEDKFDRLNRRRHEMNQRMMESEQRRHHGSKAKVIAGSLSGSSLSGYRKSAKIYARQRLPPPERAHQDYGFEDVEYEQTPTPKSNTSSTLPTATPNTSTKFSFDVGFESDFNQSSPPPAPAGTASSCNSTPVTSVSATNTPATKASFRFSNDFSAGLEREKHLTPQLSSSHLYDLESRGIPSPQSSTGGGGGGSSSQSAAQKLRFDDNVKVSQFDDSAAFEDDFSRATFDAFENDDQWREALQKTTNAVNNKKQQMRNSILQQRQQELIKKSESINIFARKSEDPFEDDEFFKSPSTSADIVVTTTATSNNTIVDKVDTHKNSSDGSNHFSHTHSHQHLWEDDNIDCIQAVQTKSNGQECDNEDHYVEIDVLTSVSQNDCSYIEDTRQYYRQQPQECVVKKCEHDCQSSPASISSAASSVTSSWSSCTHNNKQHRLLGLSAMQCSNLYHQVHSHHHERPQLSQPQQDQQQHQKYYNFLNSSLKNSNILRNTQKQYRRKLFALNFMLKNFITYRFKYDVL</sequence>
<name>A0A1B0BY39_9MUSC</name>
<dbReference type="SUPFAM" id="SSF50729">
    <property type="entry name" value="PH domain-like"/>
    <property type="match status" value="1"/>
</dbReference>
<reference evidence="8" key="2">
    <citation type="submission" date="2020-05" db="UniProtKB">
        <authorList>
            <consortium name="EnsemblMetazoa"/>
        </authorList>
    </citation>
    <scope>IDENTIFICATION</scope>
    <source>
        <strain evidence="8">IAEA</strain>
    </source>
</reference>
<evidence type="ECO:0000256" key="2">
    <source>
        <dbReference type="ARBA" id="ARBA00022473"/>
    </source>
</evidence>
<feature type="region of interest" description="Disordered" evidence="6">
    <location>
        <begin position="1362"/>
        <end position="1386"/>
    </location>
</feature>
<feature type="region of interest" description="Disordered" evidence="6">
    <location>
        <begin position="1660"/>
        <end position="1764"/>
    </location>
</feature>
<dbReference type="InterPro" id="IPR048561">
    <property type="entry name" value="Dab_PTB"/>
</dbReference>
<feature type="region of interest" description="Disordered" evidence="6">
    <location>
        <begin position="2110"/>
        <end position="2305"/>
    </location>
</feature>
<dbReference type="GO" id="GO:0005737">
    <property type="term" value="C:cytoplasm"/>
    <property type="evidence" value="ECO:0007669"/>
    <property type="project" value="UniProtKB-SubCell"/>
</dbReference>
<feature type="compositionally biased region" description="Basic and acidic residues" evidence="6">
    <location>
        <begin position="1439"/>
        <end position="1448"/>
    </location>
</feature>
<feature type="compositionally biased region" description="Polar residues" evidence="6">
    <location>
        <begin position="1697"/>
        <end position="1712"/>
    </location>
</feature>
<feature type="compositionally biased region" description="Basic and acidic residues" evidence="6">
    <location>
        <begin position="1491"/>
        <end position="1502"/>
    </location>
</feature>